<sequence>MTLLFTFTHLIHTRLIVIMDPTGNHRLFLHQQTIKTRRVMNKQVLIIAISTLLLAGCGAENQGTERASGSTEKSSMEKAAEHAKASAKELGNAISESTESAREKWDEMNKDRLDERSREEPSPPTQDADMEAIKQTYEEVKQATIEKTGEVVDKVKEMTK</sequence>
<name>A0A2N6CYW1_9GAMM</name>
<dbReference type="EMBL" id="PKUN01000005">
    <property type="protein sequence ID" value="PLX62502.1"/>
    <property type="molecule type" value="Genomic_DNA"/>
</dbReference>
<gene>
    <name evidence="2" type="ORF">C0630_06660</name>
</gene>
<dbReference type="Proteomes" id="UP000235015">
    <property type="component" value="Unassembled WGS sequence"/>
</dbReference>
<feature type="compositionally biased region" description="Basic and acidic residues" evidence="1">
    <location>
        <begin position="99"/>
        <end position="121"/>
    </location>
</feature>
<protein>
    <submittedName>
        <fullName evidence="2">Uncharacterized protein</fullName>
    </submittedName>
</protein>
<reference evidence="2 3" key="1">
    <citation type="submission" date="2017-11" db="EMBL/GenBank/DDBJ databases">
        <title>Genome-resolved metagenomics identifies genetic mobility, metabolic interactions, and unexpected diversity in perchlorate-reducing communities.</title>
        <authorList>
            <person name="Barnum T.P."/>
            <person name="Figueroa I.A."/>
            <person name="Carlstrom C.I."/>
            <person name="Lucas L.N."/>
            <person name="Engelbrektson A.L."/>
            <person name="Coates J.D."/>
        </authorList>
    </citation>
    <scope>NUCLEOTIDE SEQUENCE [LARGE SCALE GENOMIC DNA]</scope>
    <source>
        <strain evidence="2">BM301</strain>
    </source>
</reference>
<evidence type="ECO:0000313" key="2">
    <source>
        <dbReference type="EMBL" id="PLX62502.1"/>
    </source>
</evidence>
<feature type="compositionally biased region" description="Polar residues" evidence="1">
    <location>
        <begin position="61"/>
        <end position="71"/>
    </location>
</feature>
<accession>A0A2N6CYW1</accession>
<feature type="compositionally biased region" description="Basic and acidic residues" evidence="1">
    <location>
        <begin position="74"/>
        <end position="87"/>
    </location>
</feature>
<dbReference type="AlphaFoldDB" id="A0A2N6CYW1"/>
<evidence type="ECO:0000313" key="3">
    <source>
        <dbReference type="Proteomes" id="UP000235015"/>
    </source>
</evidence>
<organism evidence="2 3">
    <name type="scientific">Sedimenticola selenatireducens</name>
    <dbReference type="NCBI Taxonomy" id="191960"/>
    <lineage>
        <taxon>Bacteria</taxon>
        <taxon>Pseudomonadati</taxon>
        <taxon>Pseudomonadota</taxon>
        <taxon>Gammaproteobacteria</taxon>
        <taxon>Chromatiales</taxon>
        <taxon>Sedimenticolaceae</taxon>
        <taxon>Sedimenticola</taxon>
    </lineage>
</organism>
<feature type="region of interest" description="Disordered" evidence="1">
    <location>
        <begin position="59"/>
        <end position="132"/>
    </location>
</feature>
<evidence type="ECO:0000256" key="1">
    <source>
        <dbReference type="SAM" id="MobiDB-lite"/>
    </source>
</evidence>
<comment type="caution">
    <text evidence="2">The sequence shown here is derived from an EMBL/GenBank/DDBJ whole genome shotgun (WGS) entry which is preliminary data.</text>
</comment>
<proteinExistence type="predicted"/>